<dbReference type="AlphaFoldDB" id="A0A8J3PFL1"/>
<feature type="transmembrane region" description="Helical" evidence="1">
    <location>
        <begin position="77"/>
        <end position="95"/>
    </location>
</feature>
<keyword evidence="1" id="KW-1133">Transmembrane helix</keyword>
<feature type="transmembrane region" description="Helical" evidence="1">
    <location>
        <begin position="216"/>
        <end position="239"/>
    </location>
</feature>
<evidence type="ECO:0000313" key="2">
    <source>
        <dbReference type="EMBL" id="GIG15781.1"/>
    </source>
</evidence>
<dbReference type="PANTHER" id="PTHR34989">
    <property type="entry name" value="PROTEIN HDED"/>
    <property type="match status" value="1"/>
</dbReference>
<feature type="transmembrane region" description="Helical" evidence="1">
    <location>
        <begin position="159"/>
        <end position="183"/>
    </location>
</feature>
<sequence>MSTATPSPSAGKPGKTAGAAAGAAAGVGAHAAKEAEGVVTGTARAANTAAPGPIPSGTTSVGDVFGSGTLPASRVPWWLFLITGVCWIIVSWFVLALNQSPVRSIGTVAALAGIVVLVAGVFELFQAFTAPGWRWLHAILGVLFLITGIICWINPGGTVFWLAAFIGWYLLFKGAADIVLAFLTKKEHDGWWLGLVVGIIEMLLGFWAAGRFTRSFFLLIVFVGAICLARGITDFIMAFRVRDLKKKAEHGLVGPGGTVAHA</sequence>
<comment type="caution">
    <text evidence="2">The sequence shown here is derived from an EMBL/GenBank/DDBJ whole genome shotgun (WGS) entry which is preliminary data.</text>
</comment>
<dbReference type="PANTHER" id="PTHR34989:SF1">
    <property type="entry name" value="PROTEIN HDED"/>
    <property type="match status" value="1"/>
</dbReference>
<reference evidence="2" key="1">
    <citation type="submission" date="2021-01" db="EMBL/GenBank/DDBJ databases">
        <title>Whole genome shotgun sequence of Catellatospora methionotrophica NBRC 14553.</title>
        <authorList>
            <person name="Komaki H."/>
            <person name="Tamura T."/>
        </authorList>
    </citation>
    <scope>NUCLEOTIDE SEQUENCE</scope>
    <source>
        <strain evidence="2">NBRC 14553</strain>
    </source>
</reference>
<evidence type="ECO:0000313" key="3">
    <source>
        <dbReference type="Proteomes" id="UP000660339"/>
    </source>
</evidence>
<accession>A0A8J3PFL1</accession>
<gene>
    <name evidence="2" type="ORF">Cme02nite_41130</name>
</gene>
<evidence type="ECO:0000256" key="1">
    <source>
        <dbReference type="SAM" id="Phobius"/>
    </source>
</evidence>
<keyword evidence="3" id="KW-1185">Reference proteome</keyword>
<name>A0A8J3PFL1_9ACTN</name>
<feature type="transmembrane region" description="Helical" evidence="1">
    <location>
        <begin position="190"/>
        <end position="210"/>
    </location>
</feature>
<keyword evidence="1" id="KW-0472">Membrane</keyword>
<feature type="transmembrane region" description="Helical" evidence="1">
    <location>
        <begin position="135"/>
        <end position="153"/>
    </location>
</feature>
<feature type="transmembrane region" description="Helical" evidence="1">
    <location>
        <begin position="107"/>
        <end position="128"/>
    </location>
</feature>
<evidence type="ECO:0008006" key="4">
    <source>
        <dbReference type="Google" id="ProtNLM"/>
    </source>
</evidence>
<dbReference type="Pfam" id="PF03729">
    <property type="entry name" value="DUF308"/>
    <property type="match status" value="1"/>
</dbReference>
<protein>
    <recommendedName>
        <fullName evidence="4">HdeD family acid-resistance protein</fullName>
    </recommendedName>
</protein>
<dbReference type="GO" id="GO:0005886">
    <property type="term" value="C:plasma membrane"/>
    <property type="evidence" value="ECO:0007669"/>
    <property type="project" value="TreeGrafter"/>
</dbReference>
<organism evidence="2 3">
    <name type="scientific">Catellatospora methionotrophica</name>
    <dbReference type="NCBI Taxonomy" id="121620"/>
    <lineage>
        <taxon>Bacteria</taxon>
        <taxon>Bacillati</taxon>
        <taxon>Actinomycetota</taxon>
        <taxon>Actinomycetes</taxon>
        <taxon>Micromonosporales</taxon>
        <taxon>Micromonosporaceae</taxon>
        <taxon>Catellatospora</taxon>
    </lineage>
</organism>
<dbReference type="InterPro" id="IPR005325">
    <property type="entry name" value="DUF308_memb"/>
</dbReference>
<dbReference type="RefSeq" id="WP_166383836.1">
    <property type="nucleotide sequence ID" value="NZ_BAAATT010000006.1"/>
</dbReference>
<keyword evidence="1" id="KW-0812">Transmembrane</keyword>
<proteinExistence type="predicted"/>
<dbReference type="InterPro" id="IPR052712">
    <property type="entry name" value="Acid_resist_chaperone_HdeD"/>
</dbReference>
<dbReference type="Proteomes" id="UP000660339">
    <property type="component" value="Unassembled WGS sequence"/>
</dbReference>
<dbReference type="EMBL" id="BONJ01000022">
    <property type="protein sequence ID" value="GIG15781.1"/>
    <property type="molecule type" value="Genomic_DNA"/>
</dbReference>